<proteinExistence type="predicted"/>
<dbReference type="AlphaFoldDB" id="B9XRN2"/>
<feature type="region of interest" description="Disordered" evidence="1">
    <location>
        <begin position="122"/>
        <end position="142"/>
    </location>
</feature>
<name>B9XRN2_PEDPL</name>
<feature type="compositionally biased region" description="Basic and acidic residues" evidence="1">
    <location>
        <begin position="159"/>
        <end position="171"/>
    </location>
</feature>
<dbReference type="EMBL" id="ABOX02000066">
    <property type="protein sequence ID" value="EEF57503.1"/>
    <property type="molecule type" value="Genomic_DNA"/>
</dbReference>
<keyword evidence="3" id="KW-1185">Reference proteome</keyword>
<feature type="region of interest" description="Disordered" evidence="1">
    <location>
        <begin position="152"/>
        <end position="171"/>
    </location>
</feature>
<feature type="compositionally biased region" description="Basic residues" evidence="1">
    <location>
        <begin position="122"/>
        <end position="134"/>
    </location>
</feature>
<sequence>MPSTTYTEHLHTRSGPPIQPITIQVRSPAFRRCLCHDSTTARQLLPQAPITFIPHSQGPTGRLYLSPVHRTGSAPNRAPASAHAVKHLNDRNRSGIATPDLVHLPPSQSTLTGYLQQKLKNLKQRNQKRQRTGKPKTQTICRTPIPPHILRANQPFRNGPDEVTHIGASHE</sequence>
<comment type="caution">
    <text evidence="2">The sequence shown here is derived from an EMBL/GenBank/DDBJ whole genome shotgun (WGS) entry which is preliminary data.</text>
</comment>
<dbReference type="STRING" id="320771.Cflav_PD0434"/>
<gene>
    <name evidence="2" type="ORF">Cflav_PD0434</name>
</gene>
<accession>B9XRN2</accession>
<protein>
    <submittedName>
        <fullName evidence="2">Uncharacterized protein</fullName>
    </submittedName>
</protein>
<dbReference type="Proteomes" id="UP000003688">
    <property type="component" value="Unassembled WGS sequence"/>
</dbReference>
<evidence type="ECO:0000256" key="1">
    <source>
        <dbReference type="SAM" id="MobiDB-lite"/>
    </source>
</evidence>
<organism evidence="2 3">
    <name type="scientific">Pedosphaera parvula (strain Ellin514)</name>
    <dbReference type="NCBI Taxonomy" id="320771"/>
    <lineage>
        <taxon>Bacteria</taxon>
        <taxon>Pseudomonadati</taxon>
        <taxon>Verrucomicrobiota</taxon>
        <taxon>Pedosphaerae</taxon>
        <taxon>Pedosphaerales</taxon>
        <taxon>Pedosphaeraceae</taxon>
        <taxon>Pedosphaera</taxon>
    </lineage>
</organism>
<reference evidence="2 3" key="1">
    <citation type="journal article" date="2011" name="J. Bacteriol.">
        <title>Genome sequence of 'Pedosphaera parvula' Ellin514, an aerobic Verrucomicrobial isolate from pasture soil.</title>
        <authorList>
            <person name="Kant R."/>
            <person name="van Passel M.W."/>
            <person name="Sangwan P."/>
            <person name="Palva A."/>
            <person name="Lucas S."/>
            <person name="Copeland A."/>
            <person name="Lapidus A."/>
            <person name="Glavina Del Rio T."/>
            <person name="Dalin E."/>
            <person name="Tice H."/>
            <person name="Bruce D."/>
            <person name="Goodwin L."/>
            <person name="Pitluck S."/>
            <person name="Chertkov O."/>
            <person name="Larimer F.W."/>
            <person name="Land M.L."/>
            <person name="Hauser L."/>
            <person name="Brettin T.S."/>
            <person name="Detter J.C."/>
            <person name="Han S."/>
            <person name="de Vos W.M."/>
            <person name="Janssen P.H."/>
            <person name="Smidt H."/>
        </authorList>
    </citation>
    <scope>NUCLEOTIDE SEQUENCE [LARGE SCALE GENOMIC DNA]</scope>
    <source>
        <strain evidence="2 3">Ellin514</strain>
    </source>
</reference>
<evidence type="ECO:0000313" key="2">
    <source>
        <dbReference type="EMBL" id="EEF57503.1"/>
    </source>
</evidence>
<evidence type="ECO:0000313" key="3">
    <source>
        <dbReference type="Proteomes" id="UP000003688"/>
    </source>
</evidence>